<proteinExistence type="predicted"/>
<protein>
    <submittedName>
        <fullName evidence="1">Uncharacterized protein</fullName>
    </submittedName>
</protein>
<gene>
    <name evidence="1" type="ORF">QFC21_002311</name>
</gene>
<organism evidence="1 2">
    <name type="scientific">Naganishia friedmannii</name>
    <dbReference type="NCBI Taxonomy" id="89922"/>
    <lineage>
        <taxon>Eukaryota</taxon>
        <taxon>Fungi</taxon>
        <taxon>Dikarya</taxon>
        <taxon>Basidiomycota</taxon>
        <taxon>Agaricomycotina</taxon>
        <taxon>Tremellomycetes</taxon>
        <taxon>Filobasidiales</taxon>
        <taxon>Filobasidiaceae</taxon>
        <taxon>Naganishia</taxon>
    </lineage>
</organism>
<dbReference type="EMBL" id="JASBWT010000006">
    <property type="protein sequence ID" value="KAJ9103849.1"/>
    <property type="molecule type" value="Genomic_DNA"/>
</dbReference>
<name>A0ACC2VXS1_9TREE</name>
<comment type="caution">
    <text evidence="1">The sequence shown here is derived from an EMBL/GenBank/DDBJ whole genome shotgun (WGS) entry which is preliminary data.</text>
</comment>
<reference evidence="1" key="1">
    <citation type="submission" date="2023-04" db="EMBL/GenBank/DDBJ databases">
        <title>Draft Genome sequencing of Naganishia species isolated from polar environments using Oxford Nanopore Technology.</title>
        <authorList>
            <person name="Leo P."/>
            <person name="Venkateswaran K."/>
        </authorList>
    </citation>
    <scope>NUCLEOTIDE SEQUENCE</scope>
    <source>
        <strain evidence="1">MNA-CCFEE 5423</strain>
    </source>
</reference>
<keyword evidence="2" id="KW-1185">Reference proteome</keyword>
<evidence type="ECO:0000313" key="1">
    <source>
        <dbReference type="EMBL" id="KAJ9103849.1"/>
    </source>
</evidence>
<evidence type="ECO:0000313" key="2">
    <source>
        <dbReference type="Proteomes" id="UP001227268"/>
    </source>
</evidence>
<sequence>MGDGHFRQTYNDIHLLCQSTAERIKQEFNPDMMIAIGGGGFIPARIIRSFLKVGDTKRNIPIQAIGLSLYEALPGQTTEEVIGEKVIRTQWLDFSTLGSKISHGGLLGRRILVVDEIDDSRKTLSYALKELIKDVNQQLELVQDTKERARLAETTKFGIFVVHNKLKEKAAEIPEGVAYFSGMDIDDVWVDYPWEMVDILQHDELKRQDDAEKAATGKQRENAVTELVSRNVELQEDAD</sequence>
<accession>A0ACC2VXS1</accession>
<dbReference type="Proteomes" id="UP001227268">
    <property type="component" value="Unassembled WGS sequence"/>
</dbReference>